<proteinExistence type="predicted"/>
<dbReference type="Gene3D" id="3.80.10.10">
    <property type="entry name" value="Ribonuclease Inhibitor"/>
    <property type="match status" value="1"/>
</dbReference>
<dbReference type="GO" id="GO:0005634">
    <property type="term" value="C:nucleus"/>
    <property type="evidence" value="ECO:0007669"/>
    <property type="project" value="TreeGrafter"/>
</dbReference>
<dbReference type="GO" id="GO:0031267">
    <property type="term" value="F:small GTPase binding"/>
    <property type="evidence" value="ECO:0007669"/>
    <property type="project" value="TreeGrafter"/>
</dbReference>
<dbReference type="GO" id="GO:0006913">
    <property type="term" value="P:nucleocytoplasmic transport"/>
    <property type="evidence" value="ECO:0007669"/>
    <property type="project" value="TreeGrafter"/>
</dbReference>
<reference evidence="1" key="1">
    <citation type="submission" date="2021-01" db="EMBL/GenBank/DDBJ databases">
        <authorList>
            <person name="Corre E."/>
            <person name="Pelletier E."/>
            <person name="Niang G."/>
            <person name="Scheremetjew M."/>
            <person name="Finn R."/>
            <person name="Kale V."/>
            <person name="Holt S."/>
            <person name="Cochrane G."/>
            <person name="Meng A."/>
            <person name="Brown T."/>
            <person name="Cohen L."/>
        </authorList>
    </citation>
    <scope>NUCLEOTIDE SEQUENCE</scope>
    <source>
        <strain evidence="1">UIO037</strain>
    </source>
</reference>
<dbReference type="GO" id="GO:0005829">
    <property type="term" value="C:cytosol"/>
    <property type="evidence" value="ECO:0007669"/>
    <property type="project" value="TreeGrafter"/>
</dbReference>
<dbReference type="InterPro" id="IPR027038">
    <property type="entry name" value="RanGap"/>
</dbReference>
<dbReference type="SMART" id="SM00368">
    <property type="entry name" value="LRR_RI"/>
    <property type="match status" value="2"/>
</dbReference>
<accession>A0A7S4HF73</accession>
<dbReference type="InterPro" id="IPR032675">
    <property type="entry name" value="LRR_dom_sf"/>
</dbReference>
<dbReference type="EMBL" id="HBKO01005521">
    <property type="protein sequence ID" value="CAE2197335.1"/>
    <property type="molecule type" value="Transcribed_RNA"/>
</dbReference>
<evidence type="ECO:0000313" key="1">
    <source>
        <dbReference type="EMBL" id="CAE2197335.1"/>
    </source>
</evidence>
<protein>
    <submittedName>
        <fullName evidence="1">Uncharacterized protein</fullName>
    </submittedName>
</protein>
<dbReference type="GO" id="GO:0048471">
    <property type="term" value="C:perinuclear region of cytoplasm"/>
    <property type="evidence" value="ECO:0007669"/>
    <property type="project" value="TreeGrafter"/>
</dbReference>
<sequence>MKAFKRAYESANLLHETEALSLNLDPGEDYTCIARLVLTPLVTGVHTACPLTPVHVRSICDALATYPFMRRLCFWGVGVRDEGAAALSAYVLANRTLRVLELTDCQIGPAACKALGEALAVHGAPKDLSVLKLDHNRAIGNAGIAALMDAGPSICVRDLSLAFCGLEGTEGGGVIAERLLAKPMLTHLRLKGNRLETDGVIRVLDAARNATSLFHLDLADTATGIEPDLLKLLTEVLATCTWLHEYSIAGLPMGDSVAYLLLRAVKQLPHVIEFEVSDLIDPLLYKQLGDAMTANRKDWVKRNKKKKGKGKGKKKK</sequence>
<dbReference type="PANTHER" id="PTHR24113">
    <property type="entry name" value="RAN GTPASE-ACTIVATING PROTEIN 1"/>
    <property type="match status" value="1"/>
</dbReference>
<dbReference type="GO" id="GO:0005096">
    <property type="term" value="F:GTPase activator activity"/>
    <property type="evidence" value="ECO:0007669"/>
    <property type="project" value="InterPro"/>
</dbReference>
<name>A0A7S4HF73_9EUKA</name>
<dbReference type="Pfam" id="PF13516">
    <property type="entry name" value="LRR_6"/>
    <property type="match status" value="2"/>
</dbReference>
<gene>
    <name evidence="1" type="ORF">CPOL0286_LOCUS2689</name>
</gene>
<dbReference type="InterPro" id="IPR001611">
    <property type="entry name" value="Leu-rich_rpt"/>
</dbReference>
<dbReference type="PANTHER" id="PTHR24113:SF15">
    <property type="entry name" value="NACHT DOMAIN-CONTAINING PROTEIN"/>
    <property type="match status" value="1"/>
</dbReference>
<organism evidence="1">
    <name type="scientific">Prymnesium polylepis</name>
    <dbReference type="NCBI Taxonomy" id="72548"/>
    <lineage>
        <taxon>Eukaryota</taxon>
        <taxon>Haptista</taxon>
        <taxon>Haptophyta</taxon>
        <taxon>Prymnesiophyceae</taxon>
        <taxon>Prymnesiales</taxon>
        <taxon>Prymnesiaceae</taxon>
        <taxon>Prymnesium</taxon>
    </lineage>
</organism>
<dbReference type="AlphaFoldDB" id="A0A7S4HF73"/>
<dbReference type="SUPFAM" id="SSF52047">
    <property type="entry name" value="RNI-like"/>
    <property type="match status" value="1"/>
</dbReference>